<accession>A0A146I5E4</accession>
<name>A0A146I5E4_MYCCL</name>
<comment type="caution">
    <text evidence="1">The sequence shown here is derived from an EMBL/GenBank/DDBJ whole genome shotgun (WGS) entry which is preliminary data.</text>
</comment>
<organism evidence="1 2">
    <name type="scientific">Mycena chlorophos</name>
    <name type="common">Agaric fungus</name>
    <name type="synonym">Agaricus chlorophos</name>
    <dbReference type="NCBI Taxonomy" id="658473"/>
    <lineage>
        <taxon>Eukaryota</taxon>
        <taxon>Fungi</taxon>
        <taxon>Dikarya</taxon>
        <taxon>Basidiomycota</taxon>
        <taxon>Agaricomycotina</taxon>
        <taxon>Agaricomycetes</taxon>
        <taxon>Agaricomycetidae</taxon>
        <taxon>Agaricales</taxon>
        <taxon>Marasmiineae</taxon>
        <taxon>Mycenaceae</taxon>
        <taxon>Mycena</taxon>
    </lineage>
</organism>
<proteinExistence type="predicted"/>
<reference evidence="1" key="1">
    <citation type="submission" date="2020-05" db="EMBL/GenBank/DDBJ databases">
        <title>Mycena genomes resolve the evolution of fungal bioluminescence.</title>
        <authorList>
            <person name="Tsai I.J."/>
        </authorList>
    </citation>
    <scope>NUCLEOTIDE SEQUENCE</scope>
    <source>
        <strain evidence="1">110903Hualien_Pintung</strain>
    </source>
</reference>
<keyword evidence="2" id="KW-1185">Reference proteome</keyword>
<dbReference type="EMBL" id="JACAZE010000004">
    <property type="protein sequence ID" value="KAF7318182.1"/>
    <property type="molecule type" value="Genomic_DNA"/>
</dbReference>
<evidence type="ECO:0000313" key="2">
    <source>
        <dbReference type="Proteomes" id="UP000613580"/>
    </source>
</evidence>
<gene>
    <name evidence="1" type="ORF">HMN09_00326400</name>
</gene>
<dbReference type="OrthoDB" id="3178264at2759"/>
<evidence type="ECO:0000313" key="1">
    <source>
        <dbReference type="EMBL" id="KAF7318182.1"/>
    </source>
</evidence>
<sequence>MARILSIFVALMVASSSIVAAPVSQRALQGCGLDRFNIVSSLAETGIALAAIDKSDPATAAAVKTAESGLTSSGEGIAQIALALVTGGAPPASARNQTQQGLLDAQTALQSINGTDVSDALTKLSAAIQDGNDVVADCQAASSS</sequence>
<dbReference type="AlphaFoldDB" id="A0A146I5E4"/>
<dbReference type="Proteomes" id="UP000613580">
    <property type="component" value="Unassembled WGS sequence"/>
</dbReference>
<protein>
    <submittedName>
        <fullName evidence="1">Uncharacterized protein</fullName>
    </submittedName>
</protein>